<evidence type="ECO:0000313" key="1">
    <source>
        <dbReference type="EMBL" id="CAI0475249.1"/>
    </source>
</evidence>
<name>A0AAV0PWT5_9ROSI</name>
<gene>
    <name evidence="1" type="ORF">LITE_LOCUS40359</name>
</gene>
<reference evidence="1" key="1">
    <citation type="submission" date="2022-08" db="EMBL/GenBank/DDBJ databases">
        <authorList>
            <person name="Gutierrez-Valencia J."/>
        </authorList>
    </citation>
    <scope>NUCLEOTIDE SEQUENCE</scope>
</reference>
<organism evidence="1 2">
    <name type="scientific">Linum tenue</name>
    <dbReference type="NCBI Taxonomy" id="586396"/>
    <lineage>
        <taxon>Eukaryota</taxon>
        <taxon>Viridiplantae</taxon>
        <taxon>Streptophyta</taxon>
        <taxon>Embryophyta</taxon>
        <taxon>Tracheophyta</taxon>
        <taxon>Spermatophyta</taxon>
        <taxon>Magnoliopsida</taxon>
        <taxon>eudicotyledons</taxon>
        <taxon>Gunneridae</taxon>
        <taxon>Pentapetalae</taxon>
        <taxon>rosids</taxon>
        <taxon>fabids</taxon>
        <taxon>Malpighiales</taxon>
        <taxon>Linaceae</taxon>
        <taxon>Linum</taxon>
    </lineage>
</organism>
<dbReference type="Proteomes" id="UP001154282">
    <property type="component" value="Unassembled WGS sequence"/>
</dbReference>
<sequence>MQRLEGFFVLLQLKLKHKPSLKLVRWQLMTVFLQRSSPIVRFWWTPFKVPLLCGLGAVMRRLPQSPRFCVVRIGSIFSS</sequence>
<proteinExistence type="predicted"/>
<keyword evidence="2" id="KW-1185">Reference proteome</keyword>
<dbReference type="AlphaFoldDB" id="A0AAV0PWT5"/>
<protein>
    <submittedName>
        <fullName evidence="1">Uncharacterized protein</fullName>
    </submittedName>
</protein>
<comment type="caution">
    <text evidence="1">The sequence shown here is derived from an EMBL/GenBank/DDBJ whole genome shotgun (WGS) entry which is preliminary data.</text>
</comment>
<accession>A0AAV0PWT5</accession>
<dbReference type="EMBL" id="CAMGYJ010000009">
    <property type="protein sequence ID" value="CAI0475249.1"/>
    <property type="molecule type" value="Genomic_DNA"/>
</dbReference>
<evidence type="ECO:0000313" key="2">
    <source>
        <dbReference type="Proteomes" id="UP001154282"/>
    </source>
</evidence>